<evidence type="ECO:0000313" key="1">
    <source>
        <dbReference type="EMBL" id="ORY98021.1"/>
    </source>
</evidence>
<sequence length="77" mass="9220">MDQLYDATFYSWLKSEDNVLVTAMYLHRIANEYPLERIANALKWLVADWRWESTSILVRHVTVDWCDEAGKEKKETR</sequence>
<keyword evidence="2" id="KW-1185">Reference proteome</keyword>
<organism evidence="1 2">
    <name type="scientific">Syncephalastrum racemosum</name>
    <name type="common">Filamentous fungus</name>
    <dbReference type="NCBI Taxonomy" id="13706"/>
    <lineage>
        <taxon>Eukaryota</taxon>
        <taxon>Fungi</taxon>
        <taxon>Fungi incertae sedis</taxon>
        <taxon>Mucoromycota</taxon>
        <taxon>Mucoromycotina</taxon>
        <taxon>Mucoromycetes</taxon>
        <taxon>Mucorales</taxon>
        <taxon>Syncephalastraceae</taxon>
        <taxon>Syncephalastrum</taxon>
    </lineage>
</organism>
<dbReference type="InParanoid" id="A0A1X2HGH1"/>
<dbReference type="AlphaFoldDB" id="A0A1X2HGH1"/>
<proteinExistence type="predicted"/>
<accession>A0A1X2HGH1</accession>
<gene>
    <name evidence="1" type="ORF">BCR43DRAFT_490745</name>
</gene>
<dbReference type="Proteomes" id="UP000242180">
    <property type="component" value="Unassembled WGS sequence"/>
</dbReference>
<dbReference type="EMBL" id="MCGN01000004">
    <property type="protein sequence ID" value="ORY98021.1"/>
    <property type="molecule type" value="Genomic_DNA"/>
</dbReference>
<name>A0A1X2HGH1_SYNRA</name>
<protein>
    <submittedName>
        <fullName evidence="1">Uncharacterized protein</fullName>
    </submittedName>
</protein>
<comment type="caution">
    <text evidence="1">The sequence shown here is derived from an EMBL/GenBank/DDBJ whole genome shotgun (WGS) entry which is preliminary data.</text>
</comment>
<evidence type="ECO:0000313" key="2">
    <source>
        <dbReference type="Proteomes" id="UP000242180"/>
    </source>
</evidence>
<dbReference type="STRING" id="13706.A0A1X2HGH1"/>
<reference evidence="1 2" key="1">
    <citation type="submission" date="2016-07" db="EMBL/GenBank/DDBJ databases">
        <title>Pervasive Adenine N6-methylation of Active Genes in Fungi.</title>
        <authorList>
            <consortium name="DOE Joint Genome Institute"/>
            <person name="Mondo S.J."/>
            <person name="Dannebaum R.O."/>
            <person name="Kuo R.C."/>
            <person name="Labutti K."/>
            <person name="Haridas S."/>
            <person name="Kuo A."/>
            <person name="Salamov A."/>
            <person name="Ahrendt S.R."/>
            <person name="Lipzen A."/>
            <person name="Sullivan W."/>
            <person name="Andreopoulos W.B."/>
            <person name="Clum A."/>
            <person name="Lindquist E."/>
            <person name="Daum C."/>
            <person name="Ramamoorthy G.K."/>
            <person name="Gryganskyi A."/>
            <person name="Culley D."/>
            <person name="Magnuson J.K."/>
            <person name="James T.Y."/>
            <person name="O'Malley M.A."/>
            <person name="Stajich J.E."/>
            <person name="Spatafora J.W."/>
            <person name="Visel A."/>
            <person name="Grigoriev I.V."/>
        </authorList>
    </citation>
    <scope>NUCLEOTIDE SEQUENCE [LARGE SCALE GENOMIC DNA]</scope>
    <source>
        <strain evidence="1 2">NRRL 2496</strain>
    </source>
</reference>